<evidence type="ECO:0000256" key="9">
    <source>
        <dbReference type="ARBA" id="ARBA00024867"/>
    </source>
</evidence>
<dbReference type="InterPro" id="IPR051552">
    <property type="entry name" value="HptR"/>
</dbReference>
<dbReference type="SUPFAM" id="SSF52172">
    <property type="entry name" value="CheY-like"/>
    <property type="match status" value="1"/>
</dbReference>
<dbReference type="SMART" id="SM00448">
    <property type="entry name" value="REC"/>
    <property type="match status" value="1"/>
</dbReference>
<keyword evidence="14" id="KW-1185">Reference proteome</keyword>
<dbReference type="EMBL" id="FQVI01000019">
    <property type="protein sequence ID" value="SHF27555.1"/>
    <property type="molecule type" value="Genomic_DNA"/>
</dbReference>
<dbReference type="InterPro" id="IPR020449">
    <property type="entry name" value="Tscrpt_reg_AraC-type_HTH"/>
</dbReference>
<dbReference type="Pfam" id="PF12833">
    <property type="entry name" value="HTH_18"/>
    <property type="match status" value="1"/>
</dbReference>
<evidence type="ECO:0000313" key="13">
    <source>
        <dbReference type="EMBL" id="SHF27555.1"/>
    </source>
</evidence>
<dbReference type="RefSeq" id="WP_072853386.1">
    <property type="nucleotide sequence ID" value="NZ_FQVI01000019.1"/>
</dbReference>
<dbReference type="InterPro" id="IPR018062">
    <property type="entry name" value="HTH_AraC-typ_CS"/>
</dbReference>
<name>A0A1M5ABL0_9CLOT</name>
<keyword evidence="4 10" id="KW-0597">Phosphoprotein</keyword>
<accession>A0A1M5ABL0</accession>
<dbReference type="PANTHER" id="PTHR42713">
    <property type="entry name" value="HISTIDINE KINASE-RELATED"/>
    <property type="match status" value="1"/>
</dbReference>
<dbReference type="InterPro" id="IPR018060">
    <property type="entry name" value="HTH_AraC"/>
</dbReference>
<evidence type="ECO:0000259" key="11">
    <source>
        <dbReference type="PROSITE" id="PS01124"/>
    </source>
</evidence>
<evidence type="ECO:0000256" key="7">
    <source>
        <dbReference type="ARBA" id="ARBA00023125"/>
    </source>
</evidence>
<dbReference type="PRINTS" id="PR00032">
    <property type="entry name" value="HTHARAC"/>
</dbReference>
<dbReference type="PROSITE" id="PS00041">
    <property type="entry name" value="HTH_ARAC_FAMILY_1"/>
    <property type="match status" value="1"/>
</dbReference>
<dbReference type="GO" id="GO:0003700">
    <property type="term" value="F:DNA-binding transcription factor activity"/>
    <property type="evidence" value="ECO:0007669"/>
    <property type="project" value="InterPro"/>
</dbReference>
<sequence>MLKVLIADDEPKIRRGLAEALPWEEMGMEICGSAPNGECAIQEVCAKQPDICLIDICMPLLNGLDLIQKIYEEHPDTICIIITGYDEFEYARQAVRMGVFDYILKPVNEEQLKDIIDRAKAVITERRNKNVHMRQAEKMLKEHLPLLRERVLNQILMGALDAEEIREALSFHEISFSGDLCLWRITPSGTDDLFIQKDWDRQLWQFVLRNISEEVLGYYGTVYTFFDAFDRLFLFLDMKDENQMYAADAELKAVVNDCMKTQLQTRVARAGGPESMFLIYQGWEEEDRKHLSGLVLQARKFLEENFSDSDVSAQQTAEWCGVSPAYLSRLFRAEMGTTLIDYLTKIRMQRALVLLEQTDLRIYEVAEKVGYKSQHYFCAAFKKILDVSPTDYRQSRER</sequence>
<evidence type="ECO:0000259" key="12">
    <source>
        <dbReference type="PROSITE" id="PS50110"/>
    </source>
</evidence>
<dbReference type="Proteomes" id="UP000184245">
    <property type="component" value="Unassembled WGS sequence"/>
</dbReference>
<organism evidence="13 14">
    <name type="scientific">Lactonifactor longoviformis DSM 17459</name>
    <dbReference type="NCBI Taxonomy" id="1122155"/>
    <lineage>
        <taxon>Bacteria</taxon>
        <taxon>Bacillati</taxon>
        <taxon>Bacillota</taxon>
        <taxon>Clostridia</taxon>
        <taxon>Eubacteriales</taxon>
        <taxon>Clostridiaceae</taxon>
        <taxon>Lactonifactor</taxon>
    </lineage>
</organism>
<dbReference type="Gene3D" id="3.40.50.2300">
    <property type="match status" value="1"/>
</dbReference>
<dbReference type="Pfam" id="PF00072">
    <property type="entry name" value="Response_reg"/>
    <property type="match status" value="1"/>
</dbReference>
<dbReference type="CDD" id="cd17536">
    <property type="entry name" value="REC_YesN-like"/>
    <property type="match status" value="1"/>
</dbReference>
<evidence type="ECO:0000256" key="1">
    <source>
        <dbReference type="ARBA" id="ARBA00004496"/>
    </source>
</evidence>
<protein>
    <recommendedName>
        <fullName evidence="2">Stage 0 sporulation protein A homolog</fullName>
    </recommendedName>
</protein>
<keyword evidence="8" id="KW-0804">Transcription</keyword>
<evidence type="ECO:0000256" key="3">
    <source>
        <dbReference type="ARBA" id="ARBA00022490"/>
    </source>
</evidence>
<dbReference type="SMART" id="SM00342">
    <property type="entry name" value="HTH_ARAC"/>
    <property type="match status" value="1"/>
</dbReference>
<dbReference type="STRING" id="1122155.SAMN02745158_03120"/>
<reference evidence="13 14" key="1">
    <citation type="submission" date="2016-11" db="EMBL/GenBank/DDBJ databases">
        <authorList>
            <person name="Jaros S."/>
            <person name="Januszkiewicz K."/>
            <person name="Wedrychowicz H."/>
        </authorList>
    </citation>
    <scope>NUCLEOTIDE SEQUENCE [LARGE SCALE GENOMIC DNA]</scope>
    <source>
        <strain evidence="13 14">DSM 17459</strain>
    </source>
</reference>
<feature type="domain" description="Response regulatory" evidence="12">
    <location>
        <begin position="3"/>
        <end position="120"/>
    </location>
</feature>
<keyword evidence="3" id="KW-0963">Cytoplasm</keyword>
<dbReference type="PROSITE" id="PS50110">
    <property type="entry name" value="RESPONSE_REGULATORY"/>
    <property type="match status" value="1"/>
</dbReference>
<dbReference type="InterPro" id="IPR009057">
    <property type="entry name" value="Homeodomain-like_sf"/>
</dbReference>
<feature type="modified residue" description="4-aspartylphosphate" evidence="10">
    <location>
        <position position="55"/>
    </location>
</feature>
<dbReference type="SUPFAM" id="SSF46689">
    <property type="entry name" value="Homeodomain-like"/>
    <property type="match status" value="2"/>
</dbReference>
<feature type="domain" description="HTH araC/xylS-type" evidence="11">
    <location>
        <begin position="296"/>
        <end position="395"/>
    </location>
</feature>
<dbReference type="GO" id="GO:0043565">
    <property type="term" value="F:sequence-specific DNA binding"/>
    <property type="evidence" value="ECO:0007669"/>
    <property type="project" value="InterPro"/>
</dbReference>
<keyword evidence="5" id="KW-0902">Two-component regulatory system</keyword>
<evidence type="ECO:0000256" key="4">
    <source>
        <dbReference type="ARBA" id="ARBA00022553"/>
    </source>
</evidence>
<evidence type="ECO:0000313" key="14">
    <source>
        <dbReference type="Proteomes" id="UP000184245"/>
    </source>
</evidence>
<dbReference type="GO" id="GO:0005737">
    <property type="term" value="C:cytoplasm"/>
    <property type="evidence" value="ECO:0007669"/>
    <property type="project" value="UniProtKB-SubCell"/>
</dbReference>
<dbReference type="PROSITE" id="PS01124">
    <property type="entry name" value="HTH_ARAC_FAMILY_2"/>
    <property type="match status" value="1"/>
</dbReference>
<proteinExistence type="predicted"/>
<dbReference type="OrthoDB" id="384217at2"/>
<evidence type="ECO:0000256" key="2">
    <source>
        <dbReference type="ARBA" id="ARBA00018672"/>
    </source>
</evidence>
<keyword evidence="7" id="KW-0238">DNA-binding</keyword>
<gene>
    <name evidence="13" type="ORF">SAMN02745158_03120</name>
</gene>
<dbReference type="PANTHER" id="PTHR42713:SF3">
    <property type="entry name" value="TRANSCRIPTIONAL REGULATORY PROTEIN HPTR"/>
    <property type="match status" value="1"/>
</dbReference>
<evidence type="ECO:0000256" key="8">
    <source>
        <dbReference type="ARBA" id="ARBA00023163"/>
    </source>
</evidence>
<comment type="function">
    <text evidence="9">May play the central regulatory role in sporulation. It may be an element of the effector pathway responsible for the activation of sporulation genes in response to nutritional stress. Spo0A may act in concert with spo0H (a sigma factor) to control the expression of some genes that are critical to the sporulation process.</text>
</comment>
<evidence type="ECO:0000256" key="6">
    <source>
        <dbReference type="ARBA" id="ARBA00023015"/>
    </source>
</evidence>
<evidence type="ECO:0000256" key="10">
    <source>
        <dbReference type="PROSITE-ProRule" id="PRU00169"/>
    </source>
</evidence>
<keyword evidence="6" id="KW-0805">Transcription regulation</keyword>
<dbReference type="InterPro" id="IPR001789">
    <property type="entry name" value="Sig_transdc_resp-reg_receiver"/>
</dbReference>
<dbReference type="Gene3D" id="1.10.10.60">
    <property type="entry name" value="Homeodomain-like"/>
    <property type="match status" value="2"/>
</dbReference>
<dbReference type="InterPro" id="IPR011006">
    <property type="entry name" value="CheY-like_superfamily"/>
</dbReference>
<dbReference type="AlphaFoldDB" id="A0A1M5ABL0"/>
<dbReference type="GO" id="GO:0000160">
    <property type="term" value="P:phosphorelay signal transduction system"/>
    <property type="evidence" value="ECO:0007669"/>
    <property type="project" value="UniProtKB-KW"/>
</dbReference>
<comment type="subcellular location">
    <subcellularLocation>
        <location evidence="1">Cytoplasm</location>
    </subcellularLocation>
</comment>
<evidence type="ECO:0000256" key="5">
    <source>
        <dbReference type="ARBA" id="ARBA00023012"/>
    </source>
</evidence>